<gene>
    <name evidence="1" type="ORF">CWE15_00230</name>
</gene>
<dbReference type="RefSeq" id="WP_126756059.1">
    <property type="nucleotide sequence ID" value="NZ_PIPQ01000001.1"/>
</dbReference>
<dbReference type="EMBL" id="PIPQ01000001">
    <property type="protein sequence ID" value="RUO43665.1"/>
    <property type="molecule type" value="Genomic_DNA"/>
</dbReference>
<dbReference type="AlphaFoldDB" id="A0A432X8C4"/>
<comment type="caution">
    <text evidence="1">The sequence shown here is derived from an EMBL/GenBank/DDBJ whole genome shotgun (WGS) entry which is preliminary data.</text>
</comment>
<dbReference type="OrthoDB" id="6398477at2"/>
<protein>
    <submittedName>
        <fullName evidence="1">Uncharacterized protein</fullName>
    </submittedName>
</protein>
<reference evidence="1 2" key="1">
    <citation type="journal article" date="2011" name="Front. Microbiol.">
        <title>Genomic signatures of strain selection and enhancement in Bacillus atrophaeus var. globigii, a historical biowarfare simulant.</title>
        <authorList>
            <person name="Gibbons H.S."/>
            <person name="Broomall S.M."/>
            <person name="McNew L.A."/>
            <person name="Daligault H."/>
            <person name="Chapman C."/>
            <person name="Bruce D."/>
            <person name="Karavis M."/>
            <person name="Krepps M."/>
            <person name="McGregor P.A."/>
            <person name="Hong C."/>
            <person name="Park K.H."/>
            <person name="Akmal A."/>
            <person name="Feldman A."/>
            <person name="Lin J.S."/>
            <person name="Chang W.E."/>
            <person name="Higgs B.W."/>
            <person name="Demirev P."/>
            <person name="Lindquist J."/>
            <person name="Liem A."/>
            <person name="Fochler E."/>
            <person name="Read T.D."/>
            <person name="Tapia R."/>
            <person name="Johnson S."/>
            <person name="Bishop-Lilly K.A."/>
            <person name="Detter C."/>
            <person name="Han C."/>
            <person name="Sozhamannan S."/>
            <person name="Rosenzweig C.N."/>
            <person name="Skowronski E.W."/>
        </authorList>
    </citation>
    <scope>NUCLEOTIDE SEQUENCE [LARGE SCALE GENOMIC DNA]</scope>
    <source>
        <strain evidence="1 2">AIT1</strain>
    </source>
</reference>
<accession>A0A432X8C4</accession>
<name>A0A432X8C4_9GAMM</name>
<evidence type="ECO:0000313" key="1">
    <source>
        <dbReference type="EMBL" id="RUO43665.1"/>
    </source>
</evidence>
<proteinExistence type="predicted"/>
<organism evidence="1 2">
    <name type="scientific">Aliidiomarina taiwanensis</name>
    <dbReference type="NCBI Taxonomy" id="946228"/>
    <lineage>
        <taxon>Bacteria</taxon>
        <taxon>Pseudomonadati</taxon>
        <taxon>Pseudomonadota</taxon>
        <taxon>Gammaproteobacteria</taxon>
        <taxon>Alteromonadales</taxon>
        <taxon>Idiomarinaceae</taxon>
        <taxon>Aliidiomarina</taxon>
    </lineage>
</organism>
<evidence type="ECO:0000313" key="2">
    <source>
        <dbReference type="Proteomes" id="UP000286976"/>
    </source>
</evidence>
<keyword evidence="2" id="KW-1185">Reference proteome</keyword>
<dbReference type="Proteomes" id="UP000286976">
    <property type="component" value="Unassembled WGS sequence"/>
</dbReference>
<sequence length="199" mass="21907">MKFIIVVALILVVVLVYRAVQASKAQGQSQAPNTPADLAATEDNTVAVEPKADLDTQEAPAAPEPETAPSFDVPEALEENAAALADETDALSRHRLLSNLTETSYKNRKDQAFRAACHYFSAQHVAEFEQIAAPLKQHNRGKLPQVLTFQNYANLLLEDKRFDEAIAVCRQAISFGLDDKTQTGFEGRIARIEARRDKS</sequence>